<dbReference type="RefSeq" id="WP_160856484.1">
    <property type="nucleotide sequence ID" value="NZ_WUWG01000008.1"/>
</dbReference>
<dbReference type="InterPro" id="IPR001568">
    <property type="entry name" value="RNase_T2-like"/>
</dbReference>
<evidence type="ECO:0000313" key="4">
    <source>
        <dbReference type="EMBL" id="MXU66817.1"/>
    </source>
</evidence>
<dbReference type="GO" id="GO:0003723">
    <property type="term" value="F:RNA binding"/>
    <property type="evidence" value="ECO:0007669"/>
    <property type="project" value="InterPro"/>
</dbReference>
<dbReference type="GO" id="GO:0006401">
    <property type="term" value="P:RNA catabolic process"/>
    <property type="evidence" value="ECO:0007669"/>
    <property type="project" value="UniProtKB-ARBA"/>
</dbReference>
<dbReference type="PROSITE" id="PS00530">
    <property type="entry name" value="RNASE_T2_1"/>
    <property type="match status" value="1"/>
</dbReference>
<keyword evidence="3" id="KW-0732">Signal</keyword>
<dbReference type="InterPro" id="IPR036430">
    <property type="entry name" value="RNase_T2-like_sf"/>
</dbReference>
<sequence length="216" mass="23688">MRRLLKSFSCLLTLLAGPALADGERPGDFDFYVLALSWSPSWCAAEGAARGADQCAPGAGTGFILHGLWPQYDDGRWPQHCPRVTRDPSRAETGAMGPLMGGAGQAWYQWKKHGRCAGLDPADYFDLARDAFGRITRPGLLRDLDRDIRLPADLVEEAFLEANPDLAPENLWVTCRDGRIAEVRVCLSRDGRAPVDCGASATRACRMREALFPAIR</sequence>
<evidence type="ECO:0000256" key="2">
    <source>
        <dbReference type="RuleBase" id="RU004328"/>
    </source>
</evidence>
<evidence type="ECO:0000256" key="3">
    <source>
        <dbReference type="SAM" id="SignalP"/>
    </source>
</evidence>
<dbReference type="GO" id="GO:0033897">
    <property type="term" value="F:ribonuclease T2 activity"/>
    <property type="evidence" value="ECO:0007669"/>
    <property type="project" value="InterPro"/>
</dbReference>
<comment type="caution">
    <text evidence="4">The sequence shown here is derived from an EMBL/GenBank/DDBJ whole genome shotgun (WGS) entry which is preliminary data.</text>
</comment>
<dbReference type="SUPFAM" id="SSF55895">
    <property type="entry name" value="Ribonuclease Rh-like"/>
    <property type="match status" value="1"/>
</dbReference>
<dbReference type="InterPro" id="IPR018188">
    <property type="entry name" value="RNase_T2_His_AS_1"/>
</dbReference>
<accession>A0A6B0TQ85</accession>
<reference evidence="4 5" key="1">
    <citation type="submission" date="2019-12" db="EMBL/GenBank/DDBJ databases">
        <title>Strain KN286 was isolated from seawater, which was collected from Caroline Seamount in the tropical western Pacific.</title>
        <authorList>
            <person name="Wang Q."/>
        </authorList>
    </citation>
    <scope>NUCLEOTIDE SEQUENCE [LARGE SCALE GENOMIC DNA]</scope>
    <source>
        <strain evidence="4 5">KN286</strain>
    </source>
</reference>
<dbReference type="CDD" id="cd01062">
    <property type="entry name" value="RNase_T2_prok"/>
    <property type="match status" value="1"/>
</dbReference>
<dbReference type="AlphaFoldDB" id="A0A6B0TQ85"/>
<dbReference type="Gene3D" id="3.90.730.10">
    <property type="entry name" value="Ribonuclease T2-like"/>
    <property type="match status" value="1"/>
</dbReference>
<dbReference type="EMBL" id="WUWG01000008">
    <property type="protein sequence ID" value="MXU66817.1"/>
    <property type="molecule type" value="Genomic_DNA"/>
</dbReference>
<dbReference type="Proteomes" id="UP000436016">
    <property type="component" value="Unassembled WGS sequence"/>
</dbReference>
<dbReference type="PANTHER" id="PTHR11240">
    <property type="entry name" value="RIBONUCLEASE T2"/>
    <property type="match status" value="1"/>
</dbReference>
<comment type="similarity">
    <text evidence="1 2">Belongs to the RNase T2 family.</text>
</comment>
<dbReference type="PANTHER" id="PTHR11240:SF22">
    <property type="entry name" value="RIBONUCLEASE T2"/>
    <property type="match status" value="1"/>
</dbReference>
<dbReference type="Pfam" id="PF00445">
    <property type="entry name" value="Ribonuclease_T2"/>
    <property type="match status" value="1"/>
</dbReference>
<feature type="signal peptide" evidence="3">
    <location>
        <begin position="1"/>
        <end position="21"/>
    </location>
</feature>
<keyword evidence="5" id="KW-1185">Reference proteome</keyword>
<name>A0A6B0TQ85_9RHOB</name>
<feature type="chain" id="PRO_5025678092" evidence="3">
    <location>
        <begin position="22"/>
        <end position="216"/>
    </location>
</feature>
<protein>
    <submittedName>
        <fullName evidence="4">Ribonuclease T</fullName>
    </submittedName>
</protein>
<proteinExistence type="inferred from homology"/>
<gene>
    <name evidence="4" type="ORF">GSH16_15310</name>
</gene>
<dbReference type="InterPro" id="IPR039378">
    <property type="entry name" value="RNase_T2_prok"/>
</dbReference>
<evidence type="ECO:0000313" key="5">
    <source>
        <dbReference type="Proteomes" id="UP000436016"/>
    </source>
</evidence>
<evidence type="ECO:0000256" key="1">
    <source>
        <dbReference type="ARBA" id="ARBA00007469"/>
    </source>
</evidence>
<organism evidence="4 5">
    <name type="scientific">Oceanomicrobium pacificus</name>
    <dbReference type="NCBI Taxonomy" id="2692916"/>
    <lineage>
        <taxon>Bacteria</taxon>
        <taxon>Pseudomonadati</taxon>
        <taxon>Pseudomonadota</taxon>
        <taxon>Alphaproteobacteria</taxon>
        <taxon>Rhodobacterales</taxon>
        <taxon>Paracoccaceae</taxon>
        <taxon>Oceanomicrobium</taxon>
    </lineage>
</organism>